<protein>
    <submittedName>
        <fullName evidence="2">Uncharacterized protein</fullName>
    </submittedName>
</protein>
<feature type="compositionally biased region" description="Low complexity" evidence="1">
    <location>
        <begin position="1"/>
        <end position="22"/>
    </location>
</feature>
<dbReference type="Pfam" id="PF20060">
    <property type="entry name" value="DUF6459"/>
    <property type="match status" value="1"/>
</dbReference>
<name>A0A640T076_9ACTN</name>
<comment type="caution">
    <text evidence="2">The sequence shown here is derived from an EMBL/GenBank/DDBJ whole genome shotgun (WGS) entry which is preliminary data.</text>
</comment>
<feature type="compositionally biased region" description="Low complexity" evidence="1">
    <location>
        <begin position="113"/>
        <end position="132"/>
    </location>
</feature>
<dbReference type="InterPro" id="IPR045596">
    <property type="entry name" value="DUF6459"/>
</dbReference>
<sequence>MTGTDHTSVPTTSTPTAATAAGRITRSTAPPASLAPDGTTDGRGPRTRPAVAPGTLPAVPRPRRSPADRRPLGPAGSGPGASGRGPGSSGRSGPAGPAGRGGSGGRGPGAAGRGPTRTTPRLAHPSAAAAAAESRRIRTGTPVDAAGVPLPTAGARQRAHESRPHHWFAQQLVLALSGQRPVHALLGHALPAAYDRLAELAPQAPLRPATGPGRRGPAPTVRDCGLCRPRRGVIEAFARITAGERLRALAFRLELGADSRWRCAALDIGPTPALRCAAS</sequence>
<proteinExistence type="predicted"/>
<accession>A0A640T076</accession>
<dbReference type="AlphaFoldDB" id="A0A640T076"/>
<evidence type="ECO:0000256" key="1">
    <source>
        <dbReference type="SAM" id="MobiDB-lite"/>
    </source>
</evidence>
<reference evidence="2 3" key="1">
    <citation type="submission" date="2019-12" db="EMBL/GenBank/DDBJ databases">
        <title>Whole genome shotgun sequence of Streptomyces hygroscopicus subsp. glebosus NBRC 13786.</title>
        <authorList>
            <person name="Ichikawa N."/>
            <person name="Kimura A."/>
            <person name="Kitahashi Y."/>
            <person name="Komaki H."/>
            <person name="Tamura T."/>
        </authorList>
    </citation>
    <scope>NUCLEOTIDE SEQUENCE [LARGE SCALE GENOMIC DNA]</scope>
    <source>
        <strain evidence="2 3">NBRC 13786</strain>
    </source>
</reference>
<evidence type="ECO:0000313" key="2">
    <source>
        <dbReference type="EMBL" id="GFE16574.1"/>
    </source>
</evidence>
<gene>
    <name evidence="2" type="ORF">Sgleb_46210</name>
</gene>
<feature type="region of interest" description="Disordered" evidence="1">
    <location>
        <begin position="1"/>
        <end position="149"/>
    </location>
</feature>
<dbReference type="RefSeq" id="WP_191836814.1">
    <property type="nucleotide sequence ID" value="NZ_BLIO01000001.1"/>
</dbReference>
<organism evidence="2 3">
    <name type="scientific">Streptomyces glebosus</name>
    <dbReference type="NCBI Taxonomy" id="249580"/>
    <lineage>
        <taxon>Bacteria</taxon>
        <taxon>Bacillati</taxon>
        <taxon>Actinomycetota</taxon>
        <taxon>Actinomycetes</taxon>
        <taxon>Kitasatosporales</taxon>
        <taxon>Streptomycetaceae</taxon>
        <taxon>Streptomyces</taxon>
    </lineage>
</organism>
<feature type="compositionally biased region" description="Gly residues" evidence="1">
    <location>
        <begin position="75"/>
        <end position="90"/>
    </location>
</feature>
<keyword evidence="3" id="KW-1185">Reference proteome</keyword>
<evidence type="ECO:0000313" key="3">
    <source>
        <dbReference type="Proteomes" id="UP000430079"/>
    </source>
</evidence>
<feature type="compositionally biased region" description="Gly residues" evidence="1">
    <location>
        <begin position="96"/>
        <end position="112"/>
    </location>
</feature>
<dbReference type="EMBL" id="BLIO01000001">
    <property type="protein sequence ID" value="GFE16574.1"/>
    <property type="molecule type" value="Genomic_DNA"/>
</dbReference>
<dbReference type="Proteomes" id="UP000430079">
    <property type="component" value="Unassembled WGS sequence"/>
</dbReference>